<accession>A0A3G8LZQ7</accession>
<keyword evidence="3" id="KW-1185">Reference proteome</keyword>
<dbReference type="InterPro" id="IPR024408">
    <property type="entry name" value="Muramidase"/>
</dbReference>
<proteinExistence type="predicted"/>
<evidence type="ECO:0000313" key="3">
    <source>
        <dbReference type="Proteomes" id="UP000278035"/>
    </source>
</evidence>
<evidence type="ECO:0000259" key="1">
    <source>
        <dbReference type="Pfam" id="PF11860"/>
    </source>
</evidence>
<protein>
    <submittedName>
        <fullName evidence="2">DUF3380 domain-containing protein</fullName>
    </submittedName>
</protein>
<evidence type="ECO:0000313" key="2">
    <source>
        <dbReference type="EMBL" id="AZG75193.1"/>
    </source>
</evidence>
<dbReference type="Pfam" id="PF11860">
    <property type="entry name" value="Muramidase"/>
    <property type="match status" value="1"/>
</dbReference>
<dbReference type="KEGG" id="slj:EGC82_13420"/>
<gene>
    <name evidence="2" type="ORF">EGC82_13420</name>
</gene>
<reference evidence="3" key="1">
    <citation type="submission" date="2018-11" db="EMBL/GenBank/DDBJ databases">
        <title>Shewanella sp. M2.</title>
        <authorList>
            <person name="Hwang Y.J."/>
            <person name="Hwang C.Y."/>
        </authorList>
    </citation>
    <scope>NUCLEOTIDE SEQUENCE [LARGE SCALE GENOMIC DNA]</scope>
    <source>
        <strain evidence="3">LMG 19866</strain>
    </source>
</reference>
<dbReference type="RefSeq" id="WP_124732654.1">
    <property type="nucleotide sequence ID" value="NZ_CBCSKC010000024.1"/>
</dbReference>
<dbReference type="OrthoDB" id="1523598at2"/>
<dbReference type="Proteomes" id="UP000278035">
    <property type="component" value="Chromosome"/>
</dbReference>
<name>A0A3G8LZQ7_9GAMM</name>
<feature type="domain" description="N-acetylmuramidase" evidence="1">
    <location>
        <begin position="11"/>
        <end position="33"/>
    </location>
</feature>
<dbReference type="EMBL" id="CP034015">
    <property type="protein sequence ID" value="AZG75193.1"/>
    <property type="molecule type" value="Genomic_DNA"/>
</dbReference>
<dbReference type="AlphaFoldDB" id="A0A3G8LZQ7"/>
<sequence length="36" mass="4384">MKNSVLTTYYKCNGSQYKQNKYDVKLQKAFEKYDKK</sequence>
<organism evidence="2 3">
    <name type="scientific">Shewanella livingstonensis</name>
    <dbReference type="NCBI Taxonomy" id="150120"/>
    <lineage>
        <taxon>Bacteria</taxon>
        <taxon>Pseudomonadati</taxon>
        <taxon>Pseudomonadota</taxon>
        <taxon>Gammaproteobacteria</taxon>
        <taxon>Alteromonadales</taxon>
        <taxon>Shewanellaceae</taxon>
        <taxon>Shewanella</taxon>
    </lineage>
</organism>